<evidence type="ECO:0000256" key="1">
    <source>
        <dbReference type="ARBA" id="ARBA00004651"/>
    </source>
</evidence>
<evidence type="ECO:0000259" key="8">
    <source>
        <dbReference type="PROSITE" id="PS50928"/>
    </source>
</evidence>
<dbReference type="SUPFAM" id="SSF161098">
    <property type="entry name" value="MetI-like"/>
    <property type="match status" value="1"/>
</dbReference>
<dbReference type="Pfam" id="PF00528">
    <property type="entry name" value="BPD_transp_1"/>
    <property type="match status" value="1"/>
</dbReference>
<feature type="domain" description="ABC transmembrane type-1" evidence="8">
    <location>
        <begin position="97"/>
        <end position="281"/>
    </location>
</feature>
<feature type="transmembrane region" description="Helical" evidence="7">
    <location>
        <begin position="163"/>
        <end position="179"/>
    </location>
</feature>
<dbReference type="PANTHER" id="PTHR30151:SF0">
    <property type="entry name" value="ABC TRANSPORTER PERMEASE PROTEIN MJ0413-RELATED"/>
    <property type="match status" value="1"/>
</dbReference>
<feature type="transmembrane region" description="Helical" evidence="7">
    <location>
        <begin position="138"/>
        <end position="156"/>
    </location>
</feature>
<evidence type="ECO:0000256" key="4">
    <source>
        <dbReference type="ARBA" id="ARBA00022692"/>
    </source>
</evidence>
<dbReference type="Gene3D" id="1.10.3720.10">
    <property type="entry name" value="MetI-like"/>
    <property type="match status" value="1"/>
</dbReference>
<dbReference type="PANTHER" id="PTHR30151">
    <property type="entry name" value="ALKANE SULFONATE ABC TRANSPORTER-RELATED, MEMBRANE SUBUNIT"/>
    <property type="match status" value="1"/>
</dbReference>
<keyword evidence="10" id="KW-1185">Reference proteome</keyword>
<dbReference type="PROSITE" id="PS50928">
    <property type="entry name" value="ABC_TM1"/>
    <property type="match status" value="1"/>
</dbReference>
<evidence type="ECO:0000256" key="2">
    <source>
        <dbReference type="ARBA" id="ARBA00022448"/>
    </source>
</evidence>
<comment type="caution">
    <text evidence="9">The sequence shown here is derived from an EMBL/GenBank/DDBJ whole genome shotgun (WGS) entry which is preliminary data.</text>
</comment>
<evidence type="ECO:0000313" key="9">
    <source>
        <dbReference type="EMBL" id="MFD2256549.1"/>
    </source>
</evidence>
<feature type="transmembrane region" description="Helical" evidence="7">
    <location>
        <begin position="259"/>
        <end position="280"/>
    </location>
</feature>
<feature type="transmembrane region" description="Helical" evidence="7">
    <location>
        <begin position="228"/>
        <end position="247"/>
    </location>
</feature>
<evidence type="ECO:0000256" key="7">
    <source>
        <dbReference type="RuleBase" id="RU363032"/>
    </source>
</evidence>
<keyword evidence="4 7" id="KW-0812">Transmembrane</keyword>
<comment type="similarity">
    <text evidence="7">Belongs to the binding-protein-dependent transport system permease family.</text>
</comment>
<keyword evidence="5 7" id="KW-1133">Transmembrane helix</keyword>
<dbReference type="CDD" id="cd06261">
    <property type="entry name" value="TM_PBP2"/>
    <property type="match status" value="1"/>
</dbReference>
<keyword evidence="3" id="KW-1003">Cell membrane</keyword>
<evidence type="ECO:0000256" key="3">
    <source>
        <dbReference type="ARBA" id="ARBA00022475"/>
    </source>
</evidence>
<reference evidence="10" key="1">
    <citation type="journal article" date="2019" name="Int. J. Syst. Evol. Microbiol.">
        <title>The Global Catalogue of Microorganisms (GCM) 10K type strain sequencing project: providing services to taxonomists for standard genome sequencing and annotation.</title>
        <authorList>
            <consortium name="The Broad Institute Genomics Platform"/>
            <consortium name="The Broad Institute Genome Sequencing Center for Infectious Disease"/>
            <person name="Wu L."/>
            <person name="Ma J."/>
        </authorList>
    </citation>
    <scope>NUCLEOTIDE SEQUENCE [LARGE SCALE GENOMIC DNA]</scope>
    <source>
        <strain evidence="10">CGMCC 4.7106</strain>
    </source>
</reference>
<evidence type="ECO:0000256" key="6">
    <source>
        <dbReference type="ARBA" id="ARBA00023136"/>
    </source>
</evidence>
<dbReference type="RefSeq" id="WP_386819838.1">
    <property type="nucleotide sequence ID" value="NZ_JBHUIT010000008.1"/>
</dbReference>
<proteinExistence type="inferred from homology"/>
<name>A0ABW5D713_9BACT</name>
<keyword evidence="6 7" id="KW-0472">Membrane</keyword>
<accession>A0ABW5D713</accession>
<dbReference type="InterPro" id="IPR035906">
    <property type="entry name" value="MetI-like_sf"/>
</dbReference>
<dbReference type="Proteomes" id="UP001597375">
    <property type="component" value="Unassembled WGS sequence"/>
</dbReference>
<organism evidence="9 10">
    <name type="scientific">Luteolibacter algae</name>
    <dbReference type="NCBI Taxonomy" id="454151"/>
    <lineage>
        <taxon>Bacteria</taxon>
        <taxon>Pseudomonadati</taxon>
        <taxon>Verrucomicrobiota</taxon>
        <taxon>Verrucomicrobiia</taxon>
        <taxon>Verrucomicrobiales</taxon>
        <taxon>Verrucomicrobiaceae</taxon>
        <taxon>Luteolibacter</taxon>
    </lineage>
</organism>
<keyword evidence="2 7" id="KW-0813">Transport</keyword>
<feature type="transmembrane region" description="Helical" evidence="7">
    <location>
        <begin position="45"/>
        <end position="69"/>
    </location>
</feature>
<comment type="subcellular location">
    <subcellularLocation>
        <location evidence="1 7">Cell membrane</location>
        <topology evidence="1 7">Multi-pass membrane protein</topology>
    </subcellularLocation>
</comment>
<dbReference type="InterPro" id="IPR000515">
    <property type="entry name" value="MetI-like"/>
</dbReference>
<sequence>MKISPILASMASLVDMSARMGERGKKSMKRPSFFEFKRKIGLGGRVGLGVGAWFVFLAVWQVVSVSGIADPTLFPSPGRVLEAWVNLFTEREFGADVIQSVRRIFLSFGIAVAIALPLGIFMGAFTPVESFLNALISPFRYLPAPSFVPLLLMWLGTGDSQKIALLVIGVVFFLITLFMDNTKSVPVELVECSRTLGAGKLTVVRKVLLPAAMPLYVDTARQMLAVSWTYLVIAEIVAATDGIGAMMMRAKRFVQVDSIMAGILTIGLLGLISDLLIRLIHKKVFKHLHE</sequence>
<gene>
    <name evidence="9" type="ORF">ACFSSA_07670</name>
</gene>
<dbReference type="EMBL" id="JBHUIT010000008">
    <property type="protein sequence ID" value="MFD2256549.1"/>
    <property type="molecule type" value="Genomic_DNA"/>
</dbReference>
<evidence type="ECO:0000313" key="10">
    <source>
        <dbReference type="Proteomes" id="UP001597375"/>
    </source>
</evidence>
<evidence type="ECO:0000256" key="5">
    <source>
        <dbReference type="ARBA" id="ARBA00022989"/>
    </source>
</evidence>
<protein>
    <submittedName>
        <fullName evidence="9">ABC transporter permease</fullName>
    </submittedName>
</protein>
<feature type="transmembrane region" description="Helical" evidence="7">
    <location>
        <begin position="104"/>
        <end position="126"/>
    </location>
</feature>